<comment type="caution">
    <text evidence="2">The sequence shown here is derived from an EMBL/GenBank/DDBJ whole genome shotgun (WGS) entry which is preliminary data.</text>
</comment>
<keyword evidence="3" id="KW-1185">Reference proteome</keyword>
<dbReference type="Proteomes" id="UP001488838">
    <property type="component" value="Unassembled WGS sequence"/>
</dbReference>
<organism evidence="2 3">
    <name type="scientific">Myodes glareolus</name>
    <name type="common">Bank vole</name>
    <name type="synonym">Clethrionomys glareolus</name>
    <dbReference type="NCBI Taxonomy" id="447135"/>
    <lineage>
        <taxon>Eukaryota</taxon>
        <taxon>Metazoa</taxon>
        <taxon>Chordata</taxon>
        <taxon>Craniata</taxon>
        <taxon>Vertebrata</taxon>
        <taxon>Euteleostomi</taxon>
        <taxon>Mammalia</taxon>
        <taxon>Eutheria</taxon>
        <taxon>Euarchontoglires</taxon>
        <taxon>Glires</taxon>
        <taxon>Rodentia</taxon>
        <taxon>Myomorpha</taxon>
        <taxon>Muroidea</taxon>
        <taxon>Cricetidae</taxon>
        <taxon>Arvicolinae</taxon>
        <taxon>Myodes</taxon>
    </lineage>
</organism>
<name>A0AAW0HXH4_MYOGA</name>
<proteinExistence type="predicted"/>
<gene>
    <name evidence="2" type="ORF">U0070_026768</name>
</gene>
<sequence>MRGSTRSRAALRETDAQTPRRSCSLLASPPLQPAEEVEQPNRRPQDPPWPRRSSPSYVPRALSHSTLQPGLLPPASGIDSPAAWCLLLFSFLLSTLAWKKRKVYKMPIAQLLELWKKIEVEPMEIETTEEDLNLDVEPTPEDATEE</sequence>
<evidence type="ECO:0000313" key="3">
    <source>
        <dbReference type="Proteomes" id="UP001488838"/>
    </source>
</evidence>
<reference evidence="2 3" key="1">
    <citation type="journal article" date="2023" name="bioRxiv">
        <title>Conserved and derived expression patterns and positive selection on dental genes reveal complex evolutionary context of ever-growing rodent molars.</title>
        <authorList>
            <person name="Calamari Z.T."/>
            <person name="Song A."/>
            <person name="Cohen E."/>
            <person name="Akter M."/>
            <person name="Roy R.D."/>
            <person name="Hallikas O."/>
            <person name="Christensen M.M."/>
            <person name="Li P."/>
            <person name="Marangoni P."/>
            <person name="Jernvall J."/>
            <person name="Klein O.D."/>
        </authorList>
    </citation>
    <scope>NUCLEOTIDE SEQUENCE [LARGE SCALE GENOMIC DNA]</scope>
    <source>
        <strain evidence="2">V071</strain>
    </source>
</reference>
<dbReference type="EMBL" id="JBBHLL010000289">
    <property type="protein sequence ID" value="KAK7806876.1"/>
    <property type="molecule type" value="Genomic_DNA"/>
</dbReference>
<accession>A0AAW0HXH4</accession>
<feature type="non-terminal residue" evidence="2">
    <location>
        <position position="146"/>
    </location>
</feature>
<dbReference type="AlphaFoldDB" id="A0AAW0HXH4"/>
<feature type="region of interest" description="Disordered" evidence="1">
    <location>
        <begin position="1"/>
        <end position="73"/>
    </location>
</feature>
<evidence type="ECO:0000313" key="2">
    <source>
        <dbReference type="EMBL" id="KAK7806876.1"/>
    </source>
</evidence>
<protein>
    <submittedName>
        <fullName evidence="2">Uncharacterized protein</fullName>
    </submittedName>
</protein>
<evidence type="ECO:0000256" key="1">
    <source>
        <dbReference type="SAM" id="MobiDB-lite"/>
    </source>
</evidence>